<geneLocation type="plasmid" evidence="4 5">
    <name>unnamed1</name>
</geneLocation>
<dbReference type="PRINTS" id="PR00685">
    <property type="entry name" value="TIFACTORIIB"/>
</dbReference>
<evidence type="ECO:0000256" key="1">
    <source>
        <dbReference type="ARBA" id="ARBA00023015"/>
    </source>
</evidence>
<keyword evidence="2" id="KW-0804">Transcription</keyword>
<dbReference type="InterPro" id="IPR000812">
    <property type="entry name" value="TFIIB"/>
</dbReference>
<gene>
    <name evidence="4" type="ORF">M0R89_19025</name>
</gene>
<proteinExistence type="predicted"/>
<keyword evidence="4" id="KW-0614">Plasmid</keyword>
<keyword evidence="1" id="KW-0805">Transcription regulation</keyword>
<evidence type="ECO:0000313" key="5">
    <source>
        <dbReference type="Proteomes" id="UP000830729"/>
    </source>
</evidence>
<dbReference type="Gene3D" id="1.10.472.170">
    <property type="match status" value="1"/>
</dbReference>
<dbReference type="GO" id="GO:0097550">
    <property type="term" value="C:transcription preinitiation complex"/>
    <property type="evidence" value="ECO:0007669"/>
    <property type="project" value="TreeGrafter"/>
</dbReference>
<dbReference type="Proteomes" id="UP000830729">
    <property type="component" value="Plasmid unnamed1"/>
</dbReference>
<reference evidence="4 5" key="1">
    <citation type="submission" date="2022-04" db="EMBL/GenBank/DDBJ databases">
        <title>Diverse halophilic archaea isolated from saline environments.</title>
        <authorList>
            <person name="Cui H.-L."/>
        </authorList>
    </citation>
    <scope>NUCLEOTIDE SEQUENCE [LARGE SCALE GENOMIC DNA]</scope>
    <source>
        <strain evidence="4 5">XZYJT49</strain>
        <plasmid evidence="4 5">unnamed1</plasmid>
    </source>
</reference>
<dbReference type="PANTHER" id="PTHR11618:SF13">
    <property type="entry name" value="TRANSCRIPTION INITIATION FACTOR IIB"/>
    <property type="match status" value="1"/>
</dbReference>
<dbReference type="EMBL" id="CP096660">
    <property type="protein sequence ID" value="UPV76627.1"/>
    <property type="molecule type" value="Genomic_DNA"/>
</dbReference>
<feature type="domain" description="Transcription factor TFIIB cyclin-like" evidence="3">
    <location>
        <begin position="103"/>
        <end position="177"/>
    </location>
</feature>
<evidence type="ECO:0000313" key="4">
    <source>
        <dbReference type="EMBL" id="UPV76627.1"/>
    </source>
</evidence>
<keyword evidence="5" id="KW-1185">Reference proteome</keyword>
<dbReference type="AlphaFoldDB" id="A0A8U0I0C4"/>
<accession>A0A8U0I0C4</accession>
<dbReference type="PANTHER" id="PTHR11618">
    <property type="entry name" value="TRANSCRIPTION INITIATION FACTOR IIB-RELATED"/>
    <property type="match status" value="1"/>
</dbReference>
<dbReference type="GeneID" id="72187338"/>
<dbReference type="RefSeq" id="WP_248652660.1">
    <property type="nucleotide sequence ID" value="NZ_CP096660.1"/>
</dbReference>
<organism evidence="4 5">
    <name type="scientific">Halorussus limi</name>
    <dbReference type="NCBI Taxonomy" id="2938695"/>
    <lineage>
        <taxon>Archaea</taxon>
        <taxon>Methanobacteriati</taxon>
        <taxon>Methanobacteriota</taxon>
        <taxon>Stenosarchaea group</taxon>
        <taxon>Halobacteria</taxon>
        <taxon>Halobacteriales</taxon>
        <taxon>Haladaptataceae</taxon>
        <taxon>Halorussus</taxon>
    </lineage>
</organism>
<sequence length="323" mass="34765">MSECPECKGQLVAGGIETVCDDCGLVVRTDDIDQGVSPSAHGPRRRGGPVEWAVEPTTVFRVGQGLGSQFNLGTDGRGRPLSAEKKRRLGRLRRLDKRMEARDRRLNEALRDVQSVGENVGLPTYVCADAGILVKQAAERRLPGGRMAWESLAAGAVLLAARRAGFPRETEVVAEYAKSTHERACAAARKIRIECEVVNEYAPVQGEALDDVLAEFDGLDVETVLEFARVGRHLLELADVEPVGPGTSRVAVAGAAVYAADRLTDGKTVTQAEVAEAASRVCPTSKGVVARYSRELHDAYEARYGRAAPAVVLKHERDGVRLG</sequence>
<dbReference type="GO" id="GO:0070897">
    <property type="term" value="P:transcription preinitiation complex assembly"/>
    <property type="evidence" value="ECO:0007669"/>
    <property type="project" value="InterPro"/>
</dbReference>
<dbReference type="GO" id="GO:0017025">
    <property type="term" value="F:TBP-class protein binding"/>
    <property type="evidence" value="ECO:0007669"/>
    <property type="project" value="InterPro"/>
</dbReference>
<evidence type="ECO:0000256" key="2">
    <source>
        <dbReference type="ARBA" id="ARBA00023163"/>
    </source>
</evidence>
<dbReference type="KEGG" id="halx:M0R89_19025"/>
<dbReference type="InterPro" id="IPR013150">
    <property type="entry name" value="TFIIB_cyclin"/>
</dbReference>
<protein>
    <submittedName>
        <fullName evidence="4">Transcription initiation factor IIB family protein</fullName>
    </submittedName>
</protein>
<evidence type="ECO:0000259" key="3">
    <source>
        <dbReference type="Pfam" id="PF00382"/>
    </source>
</evidence>
<dbReference type="Pfam" id="PF00382">
    <property type="entry name" value="TFIIB"/>
    <property type="match status" value="1"/>
</dbReference>
<name>A0A8U0I0C4_9EURY</name>